<evidence type="ECO:0008006" key="4">
    <source>
        <dbReference type="Google" id="ProtNLM"/>
    </source>
</evidence>
<organism evidence="2 3">
    <name type="scientific">Algimonas porphyrae</name>
    <dbReference type="NCBI Taxonomy" id="1128113"/>
    <lineage>
        <taxon>Bacteria</taxon>
        <taxon>Pseudomonadati</taxon>
        <taxon>Pseudomonadota</taxon>
        <taxon>Alphaproteobacteria</taxon>
        <taxon>Maricaulales</taxon>
        <taxon>Robiginitomaculaceae</taxon>
        <taxon>Algimonas</taxon>
    </lineage>
</organism>
<keyword evidence="1" id="KW-0732">Signal</keyword>
<feature type="signal peptide" evidence="1">
    <location>
        <begin position="1"/>
        <end position="21"/>
    </location>
</feature>
<proteinExistence type="predicted"/>
<evidence type="ECO:0000256" key="1">
    <source>
        <dbReference type="SAM" id="SignalP"/>
    </source>
</evidence>
<gene>
    <name evidence="2" type="ORF">GCM10007854_24430</name>
</gene>
<keyword evidence="3" id="KW-1185">Reference proteome</keyword>
<dbReference type="EMBL" id="BSNJ01000005">
    <property type="protein sequence ID" value="GLQ21488.1"/>
    <property type="molecule type" value="Genomic_DNA"/>
</dbReference>
<dbReference type="RefSeq" id="WP_284373095.1">
    <property type="nucleotide sequence ID" value="NZ_BSNJ01000005.1"/>
</dbReference>
<evidence type="ECO:0000313" key="2">
    <source>
        <dbReference type="EMBL" id="GLQ21488.1"/>
    </source>
</evidence>
<protein>
    <recommendedName>
        <fullName evidence="4">DUF2282 domain-containing protein</fullName>
    </recommendedName>
</protein>
<comment type="caution">
    <text evidence="2">The sequence shown here is derived from an EMBL/GenBank/DDBJ whole genome shotgun (WGS) entry which is preliminary data.</text>
</comment>
<reference evidence="2" key="2">
    <citation type="submission" date="2023-01" db="EMBL/GenBank/DDBJ databases">
        <title>Draft genome sequence of Algimonas porphyrae strain NBRC 108216.</title>
        <authorList>
            <person name="Sun Q."/>
            <person name="Mori K."/>
        </authorList>
    </citation>
    <scope>NUCLEOTIDE SEQUENCE</scope>
    <source>
        <strain evidence="2">NBRC 108216</strain>
    </source>
</reference>
<name>A0ABQ5V3Q7_9PROT</name>
<evidence type="ECO:0000313" key="3">
    <source>
        <dbReference type="Proteomes" id="UP001161390"/>
    </source>
</evidence>
<sequence length="88" mass="8984">MKILSIFAVAMLGLAACTTTVDETKSDDMMTNAMVAPTSEERCDIRDDDGTCLCIIANANGQCEQGGGTVIIQGGGTNPGGSVDAPDQ</sequence>
<accession>A0ABQ5V3Q7</accession>
<dbReference type="Proteomes" id="UP001161390">
    <property type="component" value="Unassembled WGS sequence"/>
</dbReference>
<reference evidence="2" key="1">
    <citation type="journal article" date="2014" name="Int. J. Syst. Evol. Microbiol.">
        <title>Complete genome of a new Firmicutes species belonging to the dominant human colonic microbiota ('Ruminococcus bicirculans') reveals two chromosomes and a selective capacity to utilize plant glucans.</title>
        <authorList>
            <consortium name="NISC Comparative Sequencing Program"/>
            <person name="Wegmann U."/>
            <person name="Louis P."/>
            <person name="Goesmann A."/>
            <person name="Henrissat B."/>
            <person name="Duncan S.H."/>
            <person name="Flint H.J."/>
        </authorList>
    </citation>
    <scope>NUCLEOTIDE SEQUENCE</scope>
    <source>
        <strain evidence="2">NBRC 108216</strain>
    </source>
</reference>
<dbReference type="PROSITE" id="PS51257">
    <property type="entry name" value="PROKAR_LIPOPROTEIN"/>
    <property type="match status" value="1"/>
</dbReference>
<feature type="chain" id="PRO_5046970926" description="DUF2282 domain-containing protein" evidence="1">
    <location>
        <begin position="22"/>
        <end position="88"/>
    </location>
</feature>